<evidence type="ECO:0000313" key="10">
    <source>
        <dbReference type="Proteomes" id="UP000500890"/>
    </source>
</evidence>
<keyword evidence="7 8" id="KW-0472">Membrane</keyword>
<keyword evidence="3" id="KW-0813">Transport</keyword>
<dbReference type="GO" id="GO:0034257">
    <property type="term" value="F:nicotinamide riboside transmembrane transporter activity"/>
    <property type="evidence" value="ECO:0007669"/>
    <property type="project" value="InterPro"/>
</dbReference>
<keyword evidence="5 8" id="KW-0812">Transmembrane</keyword>
<name>A0A6G8AML1_9ENTE</name>
<evidence type="ECO:0000256" key="8">
    <source>
        <dbReference type="SAM" id="Phobius"/>
    </source>
</evidence>
<accession>A0A6G8AML1</accession>
<feature type="transmembrane region" description="Helical" evidence="8">
    <location>
        <begin position="225"/>
        <end position="246"/>
    </location>
</feature>
<evidence type="ECO:0000256" key="1">
    <source>
        <dbReference type="ARBA" id="ARBA00004651"/>
    </source>
</evidence>
<evidence type="ECO:0000313" key="9">
    <source>
        <dbReference type="EMBL" id="QIL46237.1"/>
    </source>
</evidence>
<evidence type="ECO:0000256" key="7">
    <source>
        <dbReference type="ARBA" id="ARBA00023136"/>
    </source>
</evidence>
<sequence length="255" mass="29083">MEKFKLMFKNLKGMFMNDKNQYQAGKFIKGEVSGIKGWEWVYLLGLLAIQVATFFFTKEVDNSTMGMLTAIANIFCVFLVAKGKMSNYLFGIFYAGFYFIISMQHFVLGEAALATFYFVMQFVGLYTWSLNMHEVTGDESEVVESKTLDAKGWFVTLASTAILYTIIVMLLIAFKSNSPMQDALTTSVSIIAQILMTKRFAEQWIMWIVVNVLQLWLWIKVGDAAMIAMTVAILINSTYGYINWLAMNREQKRTA</sequence>
<dbReference type="KEGG" id="vah:G7081_03690"/>
<evidence type="ECO:0000256" key="2">
    <source>
        <dbReference type="ARBA" id="ARBA00006669"/>
    </source>
</evidence>
<dbReference type="EMBL" id="CP049886">
    <property type="protein sequence ID" value="QIL46237.1"/>
    <property type="molecule type" value="Genomic_DNA"/>
</dbReference>
<dbReference type="Pfam" id="PF04973">
    <property type="entry name" value="NMN_transporter"/>
    <property type="match status" value="1"/>
</dbReference>
<comment type="similarity">
    <text evidence="2">Belongs to the nicotinamide ribonucleoside (NR) uptake permease (TC 4.B.1) family.</text>
</comment>
<dbReference type="RefSeq" id="WP_166007516.1">
    <property type="nucleotide sequence ID" value="NZ_CP049886.1"/>
</dbReference>
<keyword evidence="10" id="KW-1185">Reference proteome</keyword>
<feature type="transmembrane region" description="Helical" evidence="8">
    <location>
        <begin position="88"/>
        <end position="107"/>
    </location>
</feature>
<evidence type="ECO:0000256" key="6">
    <source>
        <dbReference type="ARBA" id="ARBA00022989"/>
    </source>
</evidence>
<keyword evidence="4" id="KW-1003">Cell membrane</keyword>
<dbReference type="PANTHER" id="PTHR36122">
    <property type="entry name" value="NICOTINAMIDE RIBOSIDE TRANSPORTER PNUC"/>
    <property type="match status" value="1"/>
</dbReference>
<evidence type="ECO:0000256" key="4">
    <source>
        <dbReference type="ARBA" id="ARBA00022475"/>
    </source>
</evidence>
<dbReference type="InterPro" id="IPR006419">
    <property type="entry name" value="NMN_transpt_PnuC"/>
</dbReference>
<feature type="transmembrane region" description="Helical" evidence="8">
    <location>
        <begin position="63"/>
        <end position="81"/>
    </location>
</feature>
<protein>
    <submittedName>
        <fullName evidence="9">Nicotinamide mononucleotide transporter</fullName>
    </submittedName>
</protein>
<organism evidence="9 10">
    <name type="scientific">Vagococcus coleopterorum</name>
    <dbReference type="NCBI Taxonomy" id="2714946"/>
    <lineage>
        <taxon>Bacteria</taxon>
        <taxon>Bacillati</taxon>
        <taxon>Bacillota</taxon>
        <taxon>Bacilli</taxon>
        <taxon>Lactobacillales</taxon>
        <taxon>Enterococcaceae</taxon>
        <taxon>Vagococcus</taxon>
    </lineage>
</organism>
<feature type="transmembrane region" description="Helical" evidence="8">
    <location>
        <begin position="152"/>
        <end position="174"/>
    </location>
</feature>
<proteinExistence type="inferred from homology"/>
<gene>
    <name evidence="9" type="ORF">G7081_03690</name>
</gene>
<dbReference type="GO" id="GO:0005886">
    <property type="term" value="C:plasma membrane"/>
    <property type="evidence" value="ECO:0007669"/>
    <property type="project" value="UniProtKB-SubCell"/>
</dbReference>
<evidence type="ECO:0000256" key="5">
    <source>
        <dbReference type="ARBA" id="ARBA00022692"/>
    </source>
</evidence>
<feature type="transmembrane region" description="Helical" evidence="8">
    <location>
        <begin position="40"/>
        <end position="57"/>
    </location>
</feature>
<dbReference type="NCBIfam" id="TIGR01528">
    <property type="entry name" value="NMN_trans_PnuC"/>
    <property type="match status" value="1"/>
</dbReference>
<comment type="subcellular location">
    <subcellularLocation>
        <location evidence="1">Cell membrane</location>
        <topology evidence="1">Multi-pass membrane protein</topology>
    </subcellularLocation>
</comment>
<evidence type="ECO:0000256" key="3">
    <source>
        <dbReference type="ARBA" id="ARBA00022448"/>
    </source>
</evidence>
<reference evidence="9 10" key="1">
    <citation type="submission" date="2020-03" db="EMBL/GenBank/DDBJ databases">
        <title>Vagococcus sp. nov., isolated from beetles.</title>
        <authorList>
            <person name="Hyun D.-W."/>
            <person name="Bae J.-W."/>
        </authorList>
    </citation>
    <scope>NUCLEOTIDE SEQUENCE [LARGE SCALE GENOMIC DNA]</scope>
    <source>
        <strain evidence="9 10">HDW17A</strain>
    </source>
</reference>
<feature type="transmembrane region" description="Helical" evidence="8">
    <location>
        <begin position="204"/>
        <end position="219"/>
    </location>
</feature>
<dbReference type="Proteomes" id="UP000500890">
    <property type="component" value="Chromosome"/>
</dbReference>
<keyword evidence="6 8" id="KW-1133">Transmembrane helix</keyword>
<dbReference type="PANTHER" id="PTHR36122:SF2">
    <property type="entry name" value="NICOTINAMIDE RIBOSIDE TRANSPORTER PNUC"/>
    <property type="match status" value="1"/>
</dbReference>
<dbReference type="AlphaFoldDB" id="A0A6G8AML1"/>